<evidence type="ECO:0000256" key="1">
    <source>
        <dbReference type="ARBA" id="ARBA00000707"/>
    </source>
</evidence>
<dbReference type="GO" id="GO:0004843">
    <property type="term" value="F:cysteine-type deubiquitinase activity"/>
    <property type="evidence" value="ECO:0007669"/>
    <property type="project" value="UniProtKB-EC"/>
</dbReference>
<feature type="active site" description="Proton acceptor" evidence="11">
    <location>
        <position position="139"/>
    </location>
</feature>
<feature type="region of interest" description="Disordered" evidence="13">
    <location>
        <begin position="259"/>
        <end position="291"/>
    </location>
</feature>
<dbReference type="GO" id="GO:0006508">
    <property type="term" value="P:proteolysis"/>
    <property type="evidence" value="ECO:0007669"/>
    <property type="project" value="UniProtKB-KW"/>
</dbReference>
<proteinExistence type="predicted"/>
<dbReference type="AlphaFoldDB" id="A0A7S1FB56"/>
<evidence type="ECO:0000256" key="7">
    <source>
        <dbReference type="ARBA" id="ARBA00022807"/>
    </source>
</evidence>
<comment type="catalytic activity">
    <reaction evidence="1">
        <text>Thiol-dependent hydrolysis of ester, thioester, amide, peptide and isopeptide bonds formed by the C-terminal Gly of ubiquitin (a 76-residue protein attached to proteins as an intracellular targeting signal).</text>
        <dbReference type="EC" id="3.4.19.12"/>
    </reaction>
</comment>
<dbReference type="PRINTS" id="PR01233">
    <property type="entry name" value="JOSEPHIN"/>
</dbReference>
<keyword evidence="4" id="KW-0645">Protease</keyword>
<evidence type="ECO:0000256" key="8">
    <source>
        <dbReference type="ARBA" id="ARBA00023015"/>
    </source>
</evidence>
<keyword evidence="7" id="KW-0788">Thiol protease</keyword>
<keyword evidence="6 12" id="KW-0378">Hydrolase</keyword>
<reference evidence="15" key="1">
    <citation type="submission" date="2021-01" db="EMBL/GenBank/DDBJ databases">
        <authorList>
            <person name="Corre E."/>
            <person name="Pelletier E."/>
            <person name="Niang G."/>
            <person name="Scheremetjew M."/>
            <person name="Finn R."/>
            <person name="Kale V."/>
            <person name="Holt S."/>
            <person name="Cochrane G."/>
            <person name="Meng A."/>
            <person name="Brown T."/>
            <person name="Cohen L."/>
        </authorList>
    </citation>
    <scope>NUCLEOTIDE SEQUENCE</scope>
</reference>
<dbReference type="InterPro" id="IPR033865">
    <property type="entry name" value="Ataxin-3"/>
</dbReference>
<gene>
    <name evidence="15" type="ORF">NSCI0253_LOCUS30977</name>
</gene>
<evidence type="ECO:0000313" key="15">
    <source>
        <dbReference type="EMBL" id="CAD8856625.1"/>
    </source>
</evidence>
<evidence type="ECO:0000259" key="14">
    <source>
        <dbReference type="PROSITE" id="PS50957"/>
    </source>
</evidence>
<feature type="domain" description="Josephin" evidence="14">
    <location>
        <begin position="31"/>
        <end position="200"/>
    </location>
</feature>
<evidence type="ECO:0000256" key="9">
    <source>
        <dbReference type="ARBA" id="ARBA00023163"/>
    </source>
</evidence>
<dbReference type="GO" id="GO:0005634">
    <property type="term" value="C:nucleus"/>
    <property type="evidence" value="ECO:0007669"/>
    <property type="project" value="UniProtKB-SubCell"/>
</dbReference>
<protein>
    <recommendedName>
        <fullName evidence="3">ubiquitinyl hydrolase 1</fullName>
        <ecNumber evidence="3">3.4.19.12</ecNumber>
    </recommendedName>
</protein>
<dbReference type="Gene3D" id="3.90.70.40">
    <property type="match status" value="1"/>
</dbReference>
<evidence type="ECO:0000256" key="11">
    <source>
        <dbReference type="PIRSR" id="PIRSR633865-1"/>
    </source>
</evidence>
<accession>A0A7S1FB56</accession>
<dbReference type="Pfam" id="PF02099">
    <property type="entry name" value="Josephin"/>
    <property type="match status" value="1"/>
</dbReference>
<feature type="active site" evidence="11 12">
    <location>
        <position position="154"/>
    </location>
</feature>
<evidence type="ECO:0000256" key="10">
    <source>
        <dbReference type="ARBA" id="ARBA00023242"/>
    </source>
</evidence>
<dbReference type="InterPro" id="IPR006155">
    <property type="entry name" value="Josephin"/>
</dbReference>
<keyword evidence="9" id="KW-0804">Transcription</keyword>
<dbReference type="PROSITE" id="PS50957">
    <property type="entry name" value="JOSEPHIN"/>
    <property type="match status" value="1"/>
</dbReference>
<organism evidence="15">
    <name type="scientific">Noctiluca scintillans</name>
    <name type="common">Sea sparkle</name>
    <name type="synonym">Red tide dinoflagellate</name>
    <dbReference type="NCBI Taxonomy" id="2966"/>
    <lineage>
        <taxon>Eukaryota</taxon>
        <taxon>Sar</taxon>
        <taxon>Alveolata</taxon>
        <taxon>Dinophyceae</taxon>
        <taxon>Noctilucales</taxon>
        <taxon>Noctilucaceae</taxon>
        <taxon>Noctiluca</taxon>
    </lineage>
</organism>
<evidence type="ECO:0000256" key="5">
    <source>
        <dbReference type="ARBA" id="ARBA00022786"/>
    </source>
</evidence>
<sequence>MPIATVADLSPEDDSIGERGPDGEQQPSYGPGGIYHEKQVGALCAVHCLNNLMQERMFDEVMLAEVAQALDREEQRLLGGGAVSGGGNVREDGFFNVQVIRASLQRAGFQMETLSGPEARSVAAEPAKQRGFICNRKEHWFALRRIGREWFDVNSCLKTPRHFTDAELIAHVNEALGEGYTLFVIRGEYPRCSLETDNKKLLEAVQGCGHMQQTHCLFTGQGHTLGGTAQSAPSSAAATVDPELLAMAEHDPELAAAIAASLETSQPSAPASPPAAESMDEMRRKRLARFG</sequence>
<evidence type="ECO:0000256" key="6">
    <source>
        <dbReference type="ARBA" id="ARBA00022801"/>
    </source>
</evidence>
<feature type="region of interest" description="Disordered" evidence="13">
    <location>
        <begin position="1"/>
        <end position="32"/>
    </location>
</feature>
<evidence type="ECO:0000256" key="2">
    <source>
        <dbReference type="ARBA" id="ARBA00004123"/>
    </source>
</evidence>
<dbReference type="PANTHER" id="PTHR14159">
    <property type="entry name" value="ATAXIN-3-RELATED"/>
    <property type="match status" value="1"/>
</dbReference>
<dbReference type="EMBL" id="HBFQ01043722">
    <property type="protein sequence ID" value="CAD8856625.1"/>
    <property type="molecule type" value="Transcribed_RNA"/>
</dbReference>
<dbReference type="PANTHER" id="PTHR14159:SF0">
    <property type="entry name" value="ATAXIN-3-RELATED"/>
    <property type="match status" value="1"/>
</dbReference>
<feature type="active site" evidence="12">
    <location>
        <position position="44"/>
    </location>
</feature>
<keyword evidence="5" id="KW-0833">Ubl conjugation pathway</keyword>
<keyword evidence="10" id="KW-0539">Nucleus</keyword>
<evidence type="ECO:0000256" key="12">
    <source>
        <dbReference type="PROSITE-ProRule" id="PRU00331"/>
    </source>
</evidence>
<feature type="compositionally biased region" description="Low complexity" evidence="13">
    <location>
        <begin position="265"/>
        <end position="277"/>
    </location>
</feature>
<evidence type="ECO:0000256" key="3">
    <source>
        <dbReference type="ARBA" id="ARBA00012759"/>
    </source>
</evidence>
<dbReference type="Gene3D" id="1.10.287.10">
    <property type="entry name" value="S15/NS1, RNA-binding"/>
    <property type="match status" value="1"/>
</dbReference>
<comment type="subcellular location">
    <subcellularLocation>
        <location evidence="2">Nucleus</location>
    </subcellularLocation>
</comment>
<dbReference type="EC" id="3.4.19.12" evidence="3"/>
<evidence type="ECO:0000256" key="13">
    <source>
        <dbReference type="SAM" id="MobiDB-lite"/>
    </source>
</evidence>
<feature type="active site" description="Nucleophile" evidence="11">
    <location>
        <position position="44"/>
    </location>
</feature>
<evidence type="ECO:0000256" key="4">
    <source>
        <dbReference type="ARBA" id="ARBA00022670"/>
    </source>
</evidence>
<dbReference type="SMART" id="SM01246">
    <property type="entry name" value="Josephin"/>
    <property type="match status" value="1"/>
</dbReference>
<dbReference type="GO" id="GO:0016579">
    <property type="term" value="P:protein deubiquitination"/>
    <property type="evidence" value="ECO:0007669"/>
    <property type="project" value="InterPro"/>
</dbReference>
<name>A0A7S1FB56_NOCSC</name>
<keyword evidence="8" id="KW-0805">Transcription regulation</keyword>
<feature type="active site" evidence="12">
    <location>
        <position position="139"/>
    </location>
</feature>